<evidence type="ECO:0000313" key="3">
    <source>
        <dbReference type="Proteomes" id="UP000283090"/>
    </source>
</evidence>
<gene>
    <name evidence="2" type="ORF">DFL_001706</name>
</gene>
<dbReference type="InterPro" id="IPR052523">
    <property type="entry name" value="Trichothecene_AcTrans"/>
</dbReference>
<dbReference type="OrthoDB" id="4738875at2759"/>
<name>A0A437A8J6_ARTFL</name>
<evidence type="ECO:0000313" key="2">
    <source>
        <dbReference type="EMBL" id="RVD87472.1"/>
    </source>
</evidence>
<dbReference type="Pfam" id="PF13673">
    <property type="entry name" value="Acetyltransf_10"/>
    <property type="match status" value="1"/>
</dbReference>
<keyword evidence="3" id="KW-1185">Reference proteome</keyword>
<evidence type="ECO:0000259" key="1">
    <source>
        <dbReference type="PROSITE" id="PS51186"/>
    </source>
</evidence>
<accession>A0A437A8J6</accession>
<dbReference type="RefSeq" id="XP_067493016.1">
    <property type="nucleotide sequence ID" value="XM_067630366.1"/>
</dbReference>
<dbReference type="GeneID" id="93584017"/>
<dbReference type="SUPFAM" id="SSF55729">
    <property type="entry name" value="Acyl-CoA N-acyltransferases (Nat)"/>
    <property type="match status" value="1"/>
</dbReference>
<sequence length="242" mass="27764">MSTPPIFRVANLADVDGIAECTAEAMMEDELFAALWPGRKEHPDQFVDYFRRRSRELVLDHNVVMLISEIPVREDGKEVLKVVGMAQWRKFGRPSEETRWSVYKAAGSRLIGFQDWAYSWFRPKETASDPEAVASFVEDYTEMEHKFWLKDGKEHDRWHLQLLAVHSMARRRGIGGRLVELGVERAKRDGCDAGLEASPMGLPIYQSKGFEVIDTYMMKVKGPDGRPVPSPILLWKNPDVKR</sequence>
<dbReference type="InterPro" id="IPR016181">
    <property type="entry name" value="Acyl_CoA_acyltransferase"/>
</dbReference>
<dbReference type="PANTHER" id="PTHR42791:SF16">
    <property type="entry name" value="N-ACETYLTRANSFERASE DOMAIN-CONTAINING PROTEIN"/>
    <property type="match status" value="1"/>
</dbReference>
<dbReference type="Proteomes" id="UP000283090">
    <property type="component" value="Unassembled WGS sequence"/>
</dbReference>
<dbReference type="PROSITE" id="PS51186">
    <property type="entry name" value="GNAT"/>
    <property type="match status" value="1"/>
</dbReference>
<dbReference type="STRING" id="97331.A0A437A8J6"/>
<dbReference type="GO" id="GO:0016747">
    <property type="term" value="F:acyltransferase activity, transferring groups other than amino-acyl groups"/>
    <property type="evidence" value="ECO:0007669"/>
    <property type="project" value="InterPro"/>
</dbReference>
<dbReference type="EMBL" id="SAEB01000003">
    <property type="protein sequence ID" value="RVD87472.1"/>
    <property type="molecule type" value="Genomic_DNA"/>
</dbReference>
<protein>
    <recommendedName>
        <fullName evidence="1">N-acetyltransferase domain-containing protein</fullName>
    </recommendedName>
</protein>
<dbReference type="PANTHER" id="PTHR42791">
    <property type="entry name" value="GNAT FAMILY ACETYLTRANSFERASE"/>
    <property type="match status" value="1"/>
</dbReference>
<reference evidence="2 3" key="1">
    <citation type="submission" date="2019-01" db="EMBL/GenBank/DDBJ databases">
        <title>Intercellular communication is required for trap formation in the nematode-trapping fungus Duddingtonia flagrans.</title>
        <authorList>
            <person name="Youssar L."/>
            <person name="Wernet V."/>
            <person name="Hensel N."/>
            <person name="Hildebrandt H.-G."/>
            <person name="Fischer R."/>
        </authorList>
    </citation>
    <scope>NUCLEOTIDE SEQUENCE [LARGE SCALE GENOMIC DNA]</scope>
    <source>
        <strain evidence="2 3">CBS H-5679</strain>
    </source>
</reference>
<dbReference type="AlphaFoldDB" id="A0A437A8J6"/>
<dbReference type="VEuPathDB" id="FungiDB:DFL_001706"/>
<comment type="caution">
    <text evidence="2">The sequence shown here is derived from an EMBL/GenBank/DDBJ whole genome shotgun (WGS) entry which is preliminary data.</text>
</comment>
<dbReference type="Gene3D" id="3.40.630.30">
    <property type="match status" value="1"/>
</dbReference>
<dbReference type="CDD" id="cd04301">
    <property type="entry name" value="NAT_SF"/>
    <property type="match status" value="1"/>
</dbReference>
<dbReference type="InterPro" id="IPR000182">
    <property type="entry name" value="GNAT_dom"/>
</dbReference>
<feature type="domain" description="N-acetyltransferase" evidence="1">
    <location>
        <begin position="65"/>
        <end position="239"/>
    </location>
</feature>
<proteinExistence type="predicted"/>
<organism evidence="2 3">
    <name type="scientific">Arthrobotrys flagrans</name>
    <name type="common">Nematode-trapping fungus</name>
    <name type="synonym">Trichothecium flagrans</name>
    <dbReference type="NCBI Taxonomy" id="97331"/>
    <lineage>
        <taxon>Eukaryota</taxon>
        <taxon>Fungi</taxon>
        <taxon>Dikarya</taxon>
        <taxon>Ascomycota</taxon>
        <taxon>Pezizomycotina</taxon>
        <taxon>Orbiliomycetes</taxon>
        <taxon>Orbiliales</taxon>
        <taxon>Orbiliaceae</taxon>
        <taxon>Arthrobotrys</taxon>
    </lineage>
</organism>